<organism evidence="2 3">
    <name type="scientific">Agaribacter flavus</name>
    <dbReference type="NCBI Taxonomy" id="1902781"/>
    <lineage>
        <taxon>Bacteria</taxon>
        <taxon>Pseudomonadati</taxon>
        <taxon>Pseudomonadota</taxon>
        <taxon>Gammaproteobacteria</taxon>
        <taxon>Alteromonadales</taxon>
        <taxon>Alteromonadaceae</taxon>
        <taxon>Agaribacter</taxon>
    </lineage>
</organism>
<proteinExistence type="predicted"/>
<evidence type="ECO:0008006" key="4">
    <source>
        <dbReference type="Google" id="ProtNLM"/>
    </source>
</evidence>
<reference evidence="3" key="1">
    <citation type="journal article" date="2019" name="Int. J. Syst. Evol. Microbiol.">
        <title>The Global Catalogue of Microorganisms (GCM) 10K type strain sequencing project: providing services to taxonomists for standard genome sequencing and annotation.</title>
        <authorList>
            <consortium name="The Broad Institute Genomics Platform"/>
            <consortium name="The Broad Institute Genome Sequencing Center for Infectious Disease"/>
            <person name="Wu L."/>
            <person name="Ma J."/>
        </authorList>
    </citation>
    <scope>NUCLEOTIDE SEQUENCE [LARGE SCALE GENOMIC DNA]</scope>
    <source>
        <strain evidence="3">KCTC 52473</strain>
    </source>
</reference>
<dbReference type="EMBL" id="JBHRSW010000004">
    <property type="protein sequence ID" value="MFC3120202.1"/>
    <property type="molecule type" value="Genomic_DNA"/>
</dbReference>
<dbReference type="InterPro" id="IPR055151">
    <property type="entry name" value="GH113"/>
</dbReference>
<dbReference type="Pfam" id="PF22612">
    <property type="entry name" value="GH113"/>
    <property type="match status" value="1"/>
</dbReference>
<comment type="caution">
    <text evidence="2">The sequence shown here is derived from an EMBL/GenBank/DDBJ whole genome shotgun (WGS) entry which is preliminary data.</text>
</comment>
<sequence length="335" mass="38571">MRRCLFTLLAFVVLFALPALASEPKINGISFVASRDKTEQEHIAPLVNTYANYAAVMPYGYVPSNESPTVIFNSDRQWYGERIVGVKDVIKQLKSNKIKTMLKPHLWLRGGVYTRHLGFQSEQQWQAFEQAYSHFIMTYAKVAEDEKVDIFCIGTELETFVKQRPKYWRALISKIKHVYSGKLTYAANWDEYTHVPFWTQLDYIGVDGYFPLSDAHTPSIDNIVQAWEKWKPELADTAQGFKRPILFTEWGFRSVDHTAKAPWDHSKKLSAPNLAGQASAIEGTLISLWSEPWFAGGFIWKWFTYHDKAGGELDNRFTPQNKPSERVLRAFFAPQ</sequence>
<keyword evidence="3" id="KW-1185">Reference proteome</keyword>
<keyword evidence="1" id="KW-0732">Signal</keyword>
<accession>A0ABV7FMZ2</accession>
<dbReference type="Proteomes" id="UP001595478">
    <property type="component" value="Unassembled WGS sequence"/>
</dbReference>
<evidence type="ECO:0000313" key="3">
    <source>
        <dbReference type="Proteomes" id="UP001595478"/>
    </source>
</evidence>
<feature type="chain" id="PRO_5045730426" description="Glycoside hydrolase" evidence="1">
    <location>
        <begin position="22"/>
        <end position="335"/>
    </location>
</feature>
<dbReference type="SUPFAM" id="SSF51445">
    <property type="entry name" value="(Trans)glycosidases"/>
    <property type="match status" value="1"/>
</dbReference>
<gene>
    <name evidence="2" type="ORF">ACFOHL_01045</name>
</gene>
<evidence type="ECO:0000256" key="1">
    <source>
        <dbReference type="SAM" id="SignalP"/>
    </source>
</evidence>
<dbReference type="InterPro" id="IPR017853">
    <property type="entry name" value="GH"/>
</dbReference>
<protein>
    <recommendedName>
        <fullName evidence="4">Glycoside hydrolase</fullName>
    </recommendedName>
</protein>
<dbReference type="CDD" id="cd19608">
    <property type="entry name" value="GH113_mannanase-like"/>
    <property type="match status" value="1"/>
</dbReference>
<dbReference type="Gene3D" id="3.20.20.80">
    <property type="entry name" value="Glycosidases"/>
    <property type="match status" value="1"/>
</dbReference>
<feature type="signal peptide" evidence="1">
    <location>
        <begin position="1"/>
        <end position="21"/>
    </location>
</feature>
<evidence type="ECO:0000313" key="2">
    <source>
        <dbReference type="EMBL" id="MFC3120202.1"/>
    </source>
</evidence>
<name>A0ABV7FMZ2_9ALTE</name>
<dbReference type="RefSeq" id="WP_376918343.1">
    <property type="nucleotide sequence ID" value="NZ_JBHRSW010000004.1"/>
</dbReference>